<comment type="catalytic activity">
    <reaction evidence="10">
        <text>O-phospho-L-seryl-[protein] + H2O = L-seryl-[protein] + phosphate</text>
        <dbReference type="Rhea" id="RHEA:20629"/>
        <dbReference type="Rhea" id="RHEA-COMP:9863"/>
        <dbReference type="Rhea" id="RHEA-COMP:11604"/>
        <dbReference type="ChEBI" id="CHEBI:15377"/>
        <dbReference type="ChEBI" id="CHEBI:29999"/>
        <dbReference type="ChEBI" id="CHEBI:43474"/>
        <dbReference type="ChEBI" id="CHEBI:83421"/>
        <dbReference type="EC" id="3.1.3.16"/>
    </reaction>
</comment>
<keyword evidence="7" id="KW-0460">Magnesium</keyword>
<evidence type="ECO:0000256" key="9">
    <source>
        <dbReference type="ARBA" id="ARBA00023211"/>
    </source>
</evidence>
<comment type="caution">
    <text evidence="15">The sequence shown here is derived from an EMBL/GenBank/DDBJ whole genome shotgun (WGS) entry which is preliminary data.</text>
</comment>
<evidence type="ECO:0000256" key="2">
    <source>
        <dbReference type="ARBA" id="ARBA00001946"/>
    </source>
</evidence>
<dbReference type="EC" id="3.1.3.16" evidence="4"/>
<organism evidence="15 16">
    <name type="scientific">Vanilla planifolia</name>
    <name type="common">Vanilla</name>
    <dbReference type="NCBI Taxonomy" id="51239"/>
    <lineage>
        <taxon>Eukaryota</taxon>
        <taxon>Viridiplantae</taxon>
        <taxon>Streptophyta</taxon>
        <taxon>Embryophyta</taxon>
        <taxon>Tracheophyta</taxon>
        <taxon>Spermatophyta</taxon>
        <taxon>Magnoliopsida</taxon>
        <taxon>Liliopsida</taxon>
        <taxon>Asparagales</taxon>
        <taxon>Orchidaceae</taxon>
        <taxon>Vanilloideae</taxon>
        <taxon>Vanilleae</taxon>
        <taxon>Vanilla</taxon>
    </lineage>
</organism>
<dbReference type="InterPro" id="IPR036457">
    <property type="entry name" value="PPM-type-like_dom_sf"/>
</dbReference>
<evidence type="ECO:0000313" key="15">
    <source>
        <dbReference type="EMBL" id="KAG0486996.1"/>
    </source>
</evidence>
<dbReference type="SMART" id="SM00332">
    <property type="entry name" value="PP2Cc"/>
    <property type="match status" value="1"/>
</dbReference>
<feature type="compositionally biased region" description="Basic and acidic residues" evidence="13">
    <location>
        <begin position="55"/>
        <end position="68"/>
    </location>
</feature>
<dbReference type="CDD" id="cd00143">
    <property type="entry name" value="PP2Cc"/>
    <property type="match status" value="1"/>
</dbReference>
<dbReference type="Gene3D" id="3.60.40.10">
    <property type="entry name" value="PPM-type phosphatase domain"/>
    <property type="match status" value="1"/>
</dbReference>
<dbReference type="PROSITE" id="PS51746">
    <property type="entry name" value="PPM_2"/>
    <property type="match status" value="1"/>
</dbReference>
<evidence type="ECO:0000256" key="11">
    <source>
        <dbReference type="ARBA" id="ARBA00048336"/>
    </source>
</evidence>
<reference evidence="15 16" key="1">
    <citation type="journal article" date="2020" name="Nat. Food">
        <title>A phased Vanilla planifolia genome enables genetic improvement of flavour and production.</title>
        <authorList>
            <person name="Hasing T."/>
            <person name="Tang H."/>
            <person name="Brym M."/>
            <person name="Khazi F."/>
            <person name="Huang T."/>
            <person name="Chambers A.H."/>
        </authorList>
    </citation>
    <scope>NUCLEOTIDE SEQUENCE [LARGE SCALE GENOMIC DNA]</scope>
    <source>
        <tissue evidence="15">Leaf</tissue>
    </source>
</reference>
<dbReference type="InterPro" id="IPR001932">
    <property type="entry name" value="PPM-type_phosphatase-like_dom"/>
</dbReference>
<evidence type="ECO:0000256" key="7">
    <source>
        <dbReference type="ARBA" id="ARBA00022842"/>
    </source>
</evidence>
<dbReference type="AlphaFoldDB" id="A0A835R760"/>
<dbReference type="InterPro" id="IPR000222">
    <property type="entry name" value="PP2C_BS"/>
</dbReference>
<feature type="domain" description="PPM-type phosphatase" evidence="14">
    <location>
        <begin position="139"/>
        <end position="388"/>
    </location>
</feature>
<sequence length="395" mass="43674">MLEQLESLCALISMLLHLYHILWKDISTAISSNTAAPSPPPLSWKRLTETPILASKKDRDSPKGKNDAYKSTFKSRTENMASLDPEDCVKDEATTATKLRRRPARIVIPQPHVGCGFGEAVCNYQVDAGRTVMEVEGNGYCLASRKGTRHIMEDGYGVITNIHGDPKQAFFGVFDGHGGREAVDFVVEKLGQNIITALGVIKIENEEHRLELAIKSGYRSTDLEFLSQGLRSGACAATVLLKKGELHASNVGDCRVVICRNGIAHALTDDHRPGREDEKNRIENSGGYVDCRGGVWRVQDSLAISRAIGDANMKEWIISEPETTKLELKQDCEFLIMASDGLWDKVSNQEAVDVVLKQRISLKSCKELLEMSCSRGNMDDITVMVVDLQSFCKFV</sequence>
<comment type="cofactor">
    <cofactor evidence="2">
        <name>Mg(2+)</name>
        <dbReference type="ChEBI" id="CHEBI:18420"/>
    </cofactor>
</comment>
<evidence type="ECO:0000256" key="5">
    <source>
        <dbReference type="ARBA" id="ARBA00022723"/>
    </source>
</evidence>
<keyword evidence="5" id="KW-0479">Metal-binding</keyword>
<dbReference type="FunFam" id="3.60.40.10:FF:000079">
    <property type="entry name" value="Probable protein phosphatase 2C 74"/>
    <property type="match status" value="1"/>
</dbReference>
<dbReference type="PANTHER" id="PTHR47992">
    <property type="entry name" value="PROTEIN PHOSPHATASE"/>
    <property type="match status" value="1"/>
</dbReference>
<dbReference type="InterPro" id="IPR015655">
    <property type="entry name" value="PP2C"/>
</dbReference>
<evidence type="ECO:0000256" key="10">
    <source>
        <dbReference type="ARBA" id="ARBA00047761"/>
    </source>
</evidence>
<evidence type="ECO:0000256" key="13">
    <source>
        <dbReference type="SAM" id="MobiDB-lite"/>
    </source>
</evidence>
<gene>
    <name evidence="15" type="ORF">HPP92_009091</name>
</gene>
<dbReference type="Pfam" id="PF00481">
    <property type="entry name" value="PP2C"/>
    <property type="match status" value="1"/>
</dbReference>
<name>A0A835R760_VANPL</name>
<keyword evidence="8 12" id="KW-0904">Protein phosphatase</keyword>
<dbReference type="GO" id="GO:0046872">
    <property type="term" value="F:metal ion binding"/>
    <property type="evidence" value="ECO:0007669"/>
    <property type="project" value="UniProtKB-KW"/>
</dbReference>
<comment type="cofactor">
    <cofactor evidence="1">
        <name>Mn(2+)</name>
        <dbReference type="ChEBI" id="CHEBI:29035"/>
    </cofactor>
</comment>
<evidence type="ECO:0000256" key="1">
    <source>
        <dbReference type="ARBA" id="ARBA00001936"/>
    </source>
</evidence>
<dbReference type="GO" id="GO:0004722">
    <property type="term" value="F:protein serine/threonine phosphatase activity"/>
    <property type="evidence" value="ECO:0007669"/>
    <property type="project" value="UniProtKB-EC"/>
</dbReference>
<evidence type="ECO:0000259" key="14">
    <source>
        <dbReference type="PROSITE" id="PS51746"/>
    </source>
</evidence>
<protein>
    <recommendedName>
        <fullName evidence="4">protein-serine/threonine phosphatase</fullName>
        <ecNumber evidence="4">3.1.3.16</ecNumber>
    </recommendedName>
</protein>
<evidence type="ECO:0000313" key="16">
    <source>
        <dbReference type="Proteomes" id="UP000639772"/>
    </source>
</evidence>
<comment type="similarity">
    <text evidence="3 12">Belongs to the PP2C family.</text>
</comment>
<keyword evidence="9" id="KW-0464">Manganese</keyword>
<evidence type="ECO:0000256" key="3">
    <source>
        <dbReference type="ARBA" id="ARBA00006702"/>
    </source>
</evidence>
<evidence type="ECO:0000256" key="12">
    <source>
        <dbReference type="RuleBase" id="RU003465"/>
    </source>
</evidence>
<dbReference type="Proteomes" id="UP000639772">
    <property type="component" value="Unassembled WGS sequence"/>
</dbReference>
<evidence type="ECO:0000256" key="4">
    <source>
        <dbReference type="ARBA" id="ARBA00013081"/>
    </source>
</evidence>
<dbReference type="SUPFAM" id="SSF81606">
    <property type="entry name" value="PP2C-like"/>
    <property type="match status" value="1"/>
</dbReference>
<keyword evidence="6 12" id="KW-0378">Hydrolase</keyword>
<dbReference type="OrthoDB" id="10264738at2759"/>
<evidence type="ECO:0000256" key="8">
    <source>
        <dbReference type="ARBA" id="ARBA00022912"/>
    </source>
</evidence>
<accession>A0A835R760</accession>
<feature type="region of interest" description="Disordered" evidence="13">
    <location>
        <begin position="53"/>
        <end position="74"/>
    </location>
</feature>
<proteinExistence type="inferred from homology"/>
<evidence type="ECO:0000256" key="6">
    <source>
        <dbReference type="ARBA" id="ARBA00022801"/>
    </source>
</evidence>
<dbReference type="EMBL" id="JADCNM010000004">
    <property type="protein sequence ID" value="KAG0486996.1"/>
    <property type="molecule type" value="Genomic_DNA"/>
</dbReference>
<dbReference type="PROSITE" id="PS01032">
    <property type="entry name" value="PPM_1"/>
    <property type="match status" value="1"/>
</dbReference>
<comment type="catalytic activity">
    <reaction evidence="11">
        <text>O-phospho-L-threonyl-[protein] + H2O = L-threonyl-[protein] + phosphate</text>
        <dbReference type="Rhea" id="RHEA:47004"/>
        <dbReference type="Rhea" id="RHEA-COMP:11060"/>
        <dbReference type="Rhea" id="RHEA-COMP:11605"/>
        <dbReference type="ChEBI" id="CHEBI:15377"/>
        <dbReference type="ChEBI" id="CHEBI:30013"/>
        <dbReference type="ChEBI" id="CHEBI:43474"/>
        <dbReference type="ChEBI" id="CHEBI:61977"/>
        <dbReference type="EC" id="3.1.3.16"/>
    </reaction>
</comment>